<protein>
    <submittedName>
        <fullName evidence="1">Uncharacterized protein</fullName>
    </submittedName>
</protein>
<name>A0ABV0UHN3_9TELE</name>
<dbReference type="EMBL" id="JAHRIQ010069814">
    <property type="protein sequence ID" value="MEQ2243262.1"/>
    <property type="molecule type" value="Genomic_DNA"/>
</dbReference>
<comment type="caution">
    <text evidence="1">The sequence shown here is derived from an EMBL/GenBank/DDBJ whole genome shotgun (WGS) entry which is preliminary data.</text>
</comment>
<sequence>MQMGQCEKASPIKAVLSGSACRSLWVWLSFHLTPSGRFSIFKTSQISSRKNHSLLIKINTGIILVQSGTIPPGFYFVFPPTYSLHIIYPKPYLALKFTIVKNMNSF</sequence>
<proteinExistence type="predicted"/>
<evidence type="ECO:0000313" key="2">
    <source>
        <dbReference type="Proteomes" id="UP001482620"/>
    </source>
</evidence>
<reference evidence="1 2" key="1">
    <citation type="submission" date="2021-06" db="EMBL/GenBank/DDBJ databases">
        <authorList>
            <person name="Palmer J.M."/>
        </authorList>
    </citation>
    <scope>NUCLEOTIDE SEQUENCE [LARGE SCALE GENOMIC DNA]</scope>
    <source>
        <strain evidence="2">if_2019</strain>
        <tissue evidence="1">Muscle</tissue>
    </source>
</reference>
<evidence type="ECO:0000313" key="1">
    <source>
        <dbReference type="EMBL" id="MEQ2243262.1"/>
    </source>
</evidence>
<keyword evidence="2" id="KW-1185">Reference proteome</keyword>
<organism evidence="1 2">
    <name type="scientific">Ilyodon furcidens</name>
    <name type="common">goldbreast splitfin</name>
    <dbReference type="NCBI Taxonomy" id="33524"/>
    <lineage>
        <taxon>Eukaryota</taxon>
        <taxon>Metazoa</taxon>
        <taxon>Chordata</taxon>
        <taxon>Craniata</taxon>
        <taxon>Vertebrata</taxon>
        <taxon>Euteleostomi</taxon>
        <taxon>Actinopterygii</taxon>
        <taxon>Neopterygii</taxon>
        <taxon>Teleostei</taxon>
        <taxon>Neoteleostei</taxon>
        <taxon>Acanthomorphata</taxon>
        <taxon>Ovalentaria</taxon>
        <taxon>Atherinomorphae</taxon>
        <taxon>Cyprinodontiformes</taxon>
        <taxon>Goodeidae</taxon>
        <taxon>Ilyodon</taxon>
    </lineage>
</organism>
<dbReference type="Proteomes" id="UP001482620">
    <property type="component" value="Unassembled WGS sequence"/>
</dbReference>
<gene>
    <name evidence="1" type="ORF">ILYODFUR_005230</name>
</gene>
<accession>A0ABV0UHN3</accession>